<reference evidence="4 5" key="1">
    <citation type="journal article" date="2019" name="New Phytol.">
        <title>Comparative genomics reveals unique wood-decay strategies and fruiting body development in the Schizophyllaceae.</title>
        <authorList>
            <person name="Almasi E."/>
            <person name="Sahu N."/>
            <person name="Krizsan K."/>
            <person name="Balint B."/>
            <person name="Kovacs G.M."/>
            <person name="Kiss B."/>
            <person name="Cseklye J."/>
            <person name="Drula E."/>
            <person name="Henrissat B."/>
            <person name="Nagy I."/>
            <person name="Chovatia M."/>
            <person name="Adam C."/>
            <person name="LaButti K."/>
            <person name="Lipzen A."/>
            <person name="Riley R."/>
            <person name="Grigoriev I.V."/>
            <person name="Nagy L.G."/>
        </authorList>
    </citation>
    <scope>NUCLEOTIDE SEQUENCE [LARGE SCALE GENOMIC DNA]</scope>
    <source>
        <strain evidence="4 5">NL-1724</strain>
    </source>
</reference>
<feature type="compositionally biased region" description="Polar residues" evidence="2">
    <location>
        <begin position="81"/>
        <end position="91"/>
    </location>
</feature>
<dbReference type="Proteomes" id="UP000320762">
    <property type="component" value="Unassembled WGS sequence"/>
</dbReference>
<evidence type="ECO:0000313" key="5">
    <source>
        <dbReference type="Proteomes" id="UP000320762"/>
    </source>
</evidence>
<feature type="region of interest" description="Disordered" evidence="2">
    <location>
        <begin position="76"/>
        <end position="106"/>
    </location>
</feature>
<feature type="region of interest" description="Disordered" evidence="2">
    <location>
        <begin position="184"/>
        <end position="203"/>
    </location>
</feature>
<evidence type="ECO:0000256" key="1">
    <source>
        <dbReference type="PROSITE-ProRule" id="PRU00042"/>
    </source>
</evidence>
<dbReference type="SUPFAM" id="SSF57667">
    <property type="entry name" value="beta-beta-alpha zinc fingers"/>
    <property type="match status" value="1"/>
</dbReference>
<gene>
    <name evidence="4" type="ORF">BD626DRAFT_573788</name>
</gene>
<keyword evidence="5" id="KW-1185">Reference proteome</keyword>
<accession>A0A550C026</accession>
<comment type="caution">
    <text evidence="4">The sequence shown here is derived from an EMBL/GenBank/DDBJ whole genome shotgun (WGS) entry which is preliminary data.</text>
</comment>
<keyword evidence="1" id="KW-0479">Metal-binding</keyword>
<dbReference type="Gene3D" id="3.30.160.60">
    <property type="entry name" value="Classic Zinc Finger"/>
    <property type="match status" value="1"/>
</dbReference>
<keyword evidence="1" id="KW-0863">Zinc-finger</keyword>
<evidence type="ECO:0000313" key="4">
    <source>
        <dbReference type="EMBL" id="TRM58152.1"/>
    </source>
</evidence>
<dbReference type="InterPro" id="IPR013087">
    <property type="entry name" value="Znf_C2H2_type"/>
</dbReference>
<protein>
    <recommendedName>
        <fullName evidence="3">C2H2-type domain-containing protein</fullName>
    </recommendedName>
</protein>
<sequence length="286" mass="31281">MLLLENMYHADTSQRRHRPPYALSTSFAARVRASDLPRFGPSPRDAGINEQTFRHPPYTPEIHGGAFGNYQYLGDPYDSVTPAQSPPSWTTGRQQQRDGNGQQERDADSFVGGFVVAEHASEMEYGGNAVMGMTVASDTIVAATQWESYHASVNDLGGAALSSQPSSAHLVTLASATPSASYRSHSDMSVARGTEEASRTRGVVGTSRQRQAALRRRGNATTAIVSCPYPWCNATFTRRHNLNNHTQCHEDEKLYLCGVQGCTSRFNTEDARAGHRRRQHAGLPEA</sequence>
<dbReference type="AlphaFoldDB" id="A0A550C026"/>
<proteinExistence type="predicted"/>
<name>A0A550C026_9AGAR</name>
<dbReference type="PROSITE" id="PS50157">
    <property type="entry name" value="ZINC_FINGER_C2H2_2"/>
    <property type="match status" value="1"/>
</dbReference>
<dbReference type="EMBL" id="VDMD01000038">
    <property type="protein sequence ID" value="TRM58152.1"/>
    <property type="molecule type" value="Genomic_DNA"/>
</dbReference>
<dbReference type="InterPro" id="IPR036236">
    <property type="entry name" value="Znf_C2H2_sf"/>
</dbReference>
<organism evidence="4 5">
    <name type="scientific">Schizophyllum amplum</name>
    <dbReference type="NCBI Taxonomy" id="97359"/>
    <lineage>
        <taxon>Eukaryota</taxon>
        <taxon>Fungi</taxon>
        <taxon>Dikarya</taxon>
        <taxon>Basidiomycota</taxon>
        <taxon>Agaricomycotina</taxon>
        <taxon>Agaricomycetes</taxon>
        <taxon>Agaricomycetidae</taxon>
        <taxon>Agaricales</taxon>
        <taxon>Schizophyllaceae</taxon>
        <taxon>Schizophyllum</taxon>
    </lineage>
</organism>
<dbReference type="PROSITE" id="PS00028">
    <property type="entry name" value="ZINC_FINGER_C2H2_1"/>
    <property type="match status" value="2"/>
</dbReference>
<dbReference type="GO" id="GO:0008270">
    <property type="term" value="F:zinc ion binding"/>
    <property type="evidence" value="ECO:0007669"/>
    <property type="project" value="UniProtKB-KW"/>
</dbReference>
<evidence type="ECO:0000256" key="2">
    <source>
        <dbReference type="SAM" id="MobiDB-lite"/>
    </source>
</evidence>
<feature type="region of interest" description="Disordered" evidence="2">
    <location>
        <begin position="35"/>
        <end position="60"/>
    </location>
</feature>
<keyword evidence="1" id="KW-0862">Zinc</keyword>
<dbReference type="SMART" id="SM00355">
    <property type="entry name" value="ZnF_C2H2"/>
    <property type="match status" value="2"/>
</dbReference>
<feature type="compositionally biased region" description="Low complexity" evidence="2">
    <location>
        <begin position="92"/>
        <end position="102"/>
    </location>
</feature>
<evidence type="ECO:0000259" key="3">
    <source>
        <dbReference type="PROSITE" id="PS50157"/>
    </source>
</evidence>
<dbReference type="STRING" id="97359.A0A550C026"/>
<feature type="domain" description="C2H2-type" evidence="3">
    <location>
        <begin position="225"/>
        <end position="254"/>
    </location>
</feature>